<dbReference type="InterPro" id="IPR026591">
    <property type="entry name" value="Sirtuin_cat_small_dom_sf"/>
</dbReference>
<feature type="compositionally biased region" description="Basic and acidic residues" evidence="11">
    <location>
        <begin position="391"/>
        <end position="414"/>
    </location>
</feature>
<dbReference type="InterPro" id="IPR029035">
    <property type="entry name" value="DHS-like_NAD/FAD-binding_dom"/>
</dbReference>
<dbReference type="InterPro" id="IPR026590">
    <property type="entry name" value="Ssirtuin_cat_dom"/>
</dbReference>
<name>A0A2C5Z553_9HYPO</name>
<accession>A0A2C5Z553</accession>
<gene>
    <name evidence="13" type="ORF">CDD82_4750</name>
</gene>
<evidence type="ECO:0000259" key="12">
    <source>
        <dbReference type="PROSITE" id="PS50305"/>
    </source>
</evidence>
<dbReference type="SUPFAM" id="SSF52467">
    <property type="entry name" value="DHS-like NAD/FAD-binding domain"/>
    <property type="match status" value="1"/>
</dbReference>
<keyword evidence="5 6" id="KW-0520">NAD</keyword>
<sequence length="414" mass="44802">MGQEESVMVDESAAPSTLSARSLAAVADYVNGGPKKRIVVLTGAGISTAAGIPDFRSPNTGLYHNLARLNLPYAEAVFDIDYFRKHPEPFYVLAHELYPGRFHPTVSHAFIALLARRGLLQMLFTQNIDCLERAAGLPPELIVEAHGSFATQRCIDCRQVISDEAMRQHVLGRRVPRCPSSSCGGIVKPDIVFFGESLPAAFSQQAHSVGNADLLLILGTSLSVFPFAGLANMAPASTPRLLLNHERVGRIGSQADDVIELGPCDAGVRKFADALGWRDELEDMWRSIVGDDEAQRQLRNQNEVDAGLEDEVQKLTAGVEAALRLGSDEASSDEDVAQQRFSATDATTSPTAPAAASTRSDKSQEHKRAERATSHEATAPADAVENEPENEPVHQTEKDKAHTDEEKMDAQKAS</sequence>
<keyword evidence="3 6" id="KW-0479">Metal-binding</keyword>
<feature type="binding site" evidence="8">
    <location>
        <begin position="244"/>
        <end position="246"/>
    </location>
    <ligand>
        <name>NAD(+)</name>
        <dbReference type="ChEBI" id="CHEBI:57540"/>
    </ligand>
</feature>
<feature type="binding site" evidence="9 10">
    <location>
        <position position="183"/>
    </location>
    <ligand>
        <name>Zn(2+)</name>
        <dbReference type="ChEBI" id="CHEBI:29105"/>
    </ligand>
</feature>
<dbReference type="GO" id="GO:0070403">
    <property type="term" value="F:NAD+ binding"/>
    <property type="evidence" value="ECO:0007669"/>
    <property type="project" value="UniProtKB-UniRule"/>
</dbReference>
<feature type="domain" description="Deacetylase sirtuin-type" evidence="12">
    <location>
        <begin position="16"/>
        <end position="278"/>
    </location>
</feature>
<dbReference type="EC" id="2.3.1.286" evidence="6"/>
<comment type="cofactor">
    <cofactor evidence="9">
        <name>Zn(2+)</name>
        <dbReference type="ChEBI" id="CHEBI:29105"/>
    </cofactor>
    <text evidence="9">Binds 1 zinc ion per subunit.</text>
</comment>
<comment type="similarity">
    <text evidence="1 6">Belongs to the sirtuin family. Class I subfamily.</text>
</comment>
<keyword evidence="14" id="KW-1185">Reference proteome</keyword>
<evidence type="ECO:0000256" key="4">
    <source>
        <dbReference type="ARBA" id="ARBA00022833"/>
    </source>
</evidence>
<proteinExistence type="inferred from homology"/>
<keyword evidence="2 6" id="KW-0808">Transferase</keyword>
<evidence type="ECO:0000256" key="8">
    <source>
        <dbReference type="PIRSR" id="PIRSR037938-2"/>
    </source>
</evidence>
<dbReference type="PANTHER" id="PTHR11085">
    <property type="entry name" value="NAD-DEPENDENT PROTEIN DEACYLASE SIRTUIN-5, MITOCHONDRIAL-RELATED"/>
    <property type="match status" value="1"/>
</dbReference>
<feature type="binding site" evidence="8">
    <location>
        <begin position="126"/>
        <end position="129"/>
    </location>
    <ligand>
        <name>NAD(+)</name>
        <dbReference type="ChEBI" id="CHEBI:57540"/>
    </ligand>
</feature>
<evidence type="ECO:0000313" key="13">
    <source>
        <dbReference type="EMBL" id="PHH74822.1"/>
    </source>
</evidence>
<dbReference type="InterPro" id="IPR050134">
    <property type="entry name" value="NAD-dep_sirtuin_deacylases"/>
</dbReference>
<dbReference type="PANTHER" id="PTHR11085:SF6">
    <property type="entry name" value="NAD-DEPENDENT PROTEIN DEACETYLASE SIRTUIN-2"/>
    <property type="match status" value="1"/>
</dbReference>
<feature type="binding site" evidence="9 10">
    <location>
        <position position="157"/>
    </location>
    <ligand>
        <name>Zn(2+)</name>
        <dbReference type="ChEBI" id="CHEBI:29105"/>
    </ligand>
</feature>
<feature type="binding site" evidence="8">
    <location>
        <begin position="220"/>
        <end position="221"/>
    </location>
    <ligand>
        <name>NAD(+)</name>
        <dbReference type="ChEBI" id="CHEBI:57540"/>
    </ligand>
</feature>
<feature type="binding site" evidence="9 10">
    <location>
        <position position="178"/>
    </location>
    <ligand>
        <name>Zn(2+)</name>
        <dbReference type="ChEBI" id="CHEBI:29105"/>
    </ligand>
</feature>
<dbReference type="EMBL" id="NJEU01000407">
    <property type="protein sequence ID" value="PHH74822.1"/>
    <property type="molecule type" value="Genomic_DNA"/>
</dbReference>
<evidence type="ECO:0000313" key="14">
    <source>
        <dbReference type="Proteomes" id="UP000224854"/>
    </source>
</evidence>
<keyword evidence="4 6" id="KW-0862">Zinc</keyword>
<dbReference type="GO" id="GO:0008270">
    <property type="term" value="F:zinc ion binding"/>
    <property type="evidence" value="ECO:0007669"/>
    <property type="project" value="UniProtKB-UniRule"/>
</dbReference>
<dbReference type="PIRSF" id="PIRSF037938">
    <property type="entry name" value="SIR2_euk"/>
    <property type="match status" value="1"/>
</dbReference>
<evidence type="ECO:0000256" key="3">
    <source>
        <dbReference type="ARBA" id="ARBA00022723"/>
    </source>
</evidence>
<dbReference type="Proteomes" id="UP000224854">
    <property type="component" value="Unassembled WGS sequence"/>
</dbReference>
<dbReference type="Gene3D" id="3.30.1600.10">
    <property type="entry name" value="SIR2/SIRT2 'Small Domain"/>
    <property type="match status" value="1"/>
</dbReference>
<dbReference type="CDD" id="cd01408">
    <property type="entry name" value="SIRT1"/>
    <property type="match status" value="1"/>
</dbReference>
<feature type="compositionally biased region" description="Basic and acidic residues" evidence="11">
    <location>
        <begin position="359"/>
        <end position="374"/>
    </location>
</feature>
<dbReference type="OrthoDB" id="420264at2759"/>
<comment type="catalytic activity">
    <reaction evidence="6">
        <text>N(6)-acetyl-L-lysyl-[protein] + NAD(+) + H2O = 2''-O-acetyl-ADP-D-ribose + nicotinamide + L-lysyl-[protein]</text>
        <dbReference type="Rhea" id="RHEA:43636"/>
        <dbReference type="Rhea" id="RHEA-COMP:9752"/>
        <dbReference type="Rhea" id="RHEA-COMP:10731"/>
        <dbReference type="ChEBI" id="CHEBI:15377"/>
        <dbReference type="ChEBI" id="CHEBI:17154"/>
        <dbReference type="ChEBI" id="CHEBI:29969"/>
        <dbReference type="ChEBI" id="CHEBI:57540"/>
        <dbReference type="ChEBI" id="CHEBI:61930"/>
        <dbReference type="ChEBI" id="CHEBI:83767"/>
        <dbReference type="EC" id="2.3.1.286"/>
    </reaction>
</comment>
<feature type="binding site" evidence="8">
    <location>
        <begin position="44"/>
        <end position="48"/>
    </location>
    <ligand>
        <name>NAD(+)</name>
        <dbReference type="ChEBI" id="CHEBI:57540"/>
    </ligand>
</feature>
<dbReference type="InterPro" id="IPR017328">
    <property type="entry name" value="Sirtuin_class_I"/>
</dbReference>
<dbReference type="GO" id="GO:0017136">
    <property type="term" value="F:histone deacetylase activity, NAD-dependent"/>
    <property type="evidence" value="ECO:0007669"/>
    <property type="project" value="InterPro"/>
</dbReference>
<evidence type="ECO:0000256" key="10">
    <source>
        <dbReference type="PROSITE-ProRule" id="PRU00236"/>
    </source>
</evidence>
<dbReference type="Gene3D" id="3.40.50.1220">
    <property type="entry name" value="TPP-binding domain"/>
    <property type="match status" value="1"/>
</dbReference>
<dbReference type="AlphaFoldDB" id="A0A2C5Z553"/>
<evidence type="ECO:0000256" key="11">
    <source>
        <dbReference type="SAM" id="MobiDB-lite"/>
    </source>
</evidence>
<feature type="binding site" evidence="8">
    <location>
        <position position="264"/>
    </location>
    <ligand>
        <name>NAD(+)</name>
        <dbReference type="ChEBI" id="CHEBI:57540"/>
    </ligand>
</feature>
<evidence type="ECO:0000256" key="9">
    <source>
        <dbReference type="PIRSR" id="PIRSR037938-3"/>
    </source>
</evidence>
<dbReference type="PROSITE" id="PS50305">
    <property type="entry name" value="SIRTUIN"/>
    <property type="match status" value="1"/>
</dbReference>
<feature type="binding site" evidence="9 10">
    <location>
        <position position="154"/>
    </location>
    <ligand>
        <name>Zn(2+)</name>
        <dbReference type="ChEBI" id="CHEBI:29105"/>
    </ligand>
</feature>
<evidence type="ECO:0000256" key="7">
    <source>
        <dbReference type="PIRSR" id="PIRSR037938-1"/>
    </source>
</evidence>
<comment type="caution">
    <text evidence="13">The sequence shown here is derived from an EMBL/GenBank/DDBJ whole genome shotgun (WGS) entry which is preliminary data.</text>
</comment>
<protein>
    <recommendedName>
        <fullName evidence="6">NAD-dependent protein deacetylase</fullName>
        <ecNumber evidence="6">2.3.1.286</ecNumber>
    </recommendedName>
</protein>
<feature type="active site" description="Proton acceptor" evidence="7 10">
    <location>
        <position position="146"/>
    </location>
</feature>
<dbReference type="Pfam" id="PF02146">
    <property type="entry name" value="SIR2"/>
    <property type="match status" value="1"/>
</dbReference>
<feature type="region of interest" description="Disordered" evidence="11">
    <location>
        <begin position="325"/>
        <end position="414"/>
    </location>
</feature>
<dbReference type="GO" id="GO:0005634">
    <property type="term" value="C:nucleus"/>
    <property type="evidence" value="ECO:0007669"/>
    <property type="project" value="TreeGrafter"/>
</dbReference>
<evidence type="ECO:0000256" key="2">
    <source>
        <dbReference type="ARBA" id="ARBA00022679"/>
    </source>
</evidence>
<dbReference type="InterPro" id="IPR003000">
    <property type="entry name" value="Sirtuin"/>
</dbReference>
<organism evidence="13 14">
    <name type="scientific">Ophiocordyceps australis</name>
    <dbReference type="NCBI Taxonomy" id="1399860"/>
    <lineage>
        <taxon>Eukaryota</taxon>
        <taxon>Fungi</taxon>
        <taxon>Dikarya</taxon>
        <taxon>Ascomycota</taxon>
        <taxon>Pezizomycotina</taxon>
        <taxon>Sordariomycetes</taxon>
        <taxon>Hypocreomycetidae</taxon>
        <taxon>Hypocreales</taxon>
        <taxon>Ophiocordycipitaceae</taxon>
        <taxon>Ophiocordyceps</taxon>
    </lineage>
</organism>
<feature type="compositionally biased region" description="Low complexity" evidence="11">
    <location>
        <begin position="342"/>
        <end position="358"/>
    </location>
</feature>
<evidence type="ECO:0000256" key="1">
    <source>
        <dbReference type="ARBA" id="ARBA00006924"/>
    </source>
</evidence>
<feature type="binding site" evidence="8">
    <location>
        <begin position="54"/>
        <end position="56"/>
    </location>
    <ligand>
        <name>NAD(+)</name>
        <dbReference type="ChEBI" id="CHEBI:57540"/>
    </ligand>
</feature>
<evidence type="ECO:0000256" key="5">
    <source>
        <dbReference type="ARBA" id="ARBA00023027"/>
    </source>
</evidence>
<reference evidence="13 14" key="1">
    <citation type="submission" date="2017-06" db="EMBL/GenBank/DDBJ databases">
        <title>Ant-infecting Ophiocordyceps genomes reveal a high diversity of potential behavioral manipulation genes and a possible major role for enterotoxins.</title>
        <authorList>
            <person name="De Bekker C."/>
            <person name="Evans H.C."/>
            <person name="Brachmann A."/>
            <person name="Hughes D.P."/>
        </authorList>
    </citation>
    <scope>NUCLEOTIDE SEQUENCE [LARGE SCALE GENOMIC DNA]</scope>
    <source>
        <strain evidence="13 14">1348a</strain>
    </source>
</reference>
<evidence type="ECO:0000256" key="6">
    <source>
        <dbReference type="PIRNR" id="PIRNR037938"/>
    </source>
</evidence>